<gene>
    <name evidence="1" type="ORF">JKF63_05402</name>
</gene>
<organism evidence="1 2">
    <name type="scientific">Porcisia hertigi</name>
    <dbReference type="NCBI Taxonomy" id="2761500"/>
    <lineage>
        <taxon>Eukaryota</taxon>
        <taxon>Discoba</taxon>
        <taxon>Euglenozoa</taxon>
        <taxon>Kinetoplastea</taxon>
        <taxon>Metakinetoplastina</taxon>
        <taxon>Trypanosomatida</taxon>
        <taxon>Trypanosomatidae</taxon>
        <taxon>Leishmaniinae</taxon>
        <taxon>Porcisia</taxon>
    </lineage>
</organism>
<reference evidence="1 2" key="1">
    <citation type="submission" date="2021-02" db="EMBL/GenBank/DDBJ databases">
        <title>Porcisia hertigi Genome sequencing and assembly.</title>
        <authorList>
            <person name="Almutairi H."/>
            <person name="Gatherer D."/>
        </authorList>
    </citation>
    <scope>NUCLEOTIDE SEQUENCE [LARGE SCALE GENOMIC DNA]</scope>
    <source>
        <strain evidence="1 2">C119</strain>
    </source>
</reference>
<evidence type="ECO:0000313" key="1">
    <source>
        <dbReference type="EMBL" id="KAG5508148.1"/>
    </source>
</evidence>
<dbReference type="AlphaFoldDB" id="A0A836LIN2"/>
<dbReference type="KEGG" id="phet:94291439"/>
<dbReference type="OrthoDB" id="264693at2759"/>
<protein>
    <submittedName>
        <fullName evidence="1">Uncharacterized protein</fullName>
    </submittedName>
</protein>
<dbReference type="RefSeq" id="XP_067758037.1">
    <property type="nucleotide sequence ID" value="XM_067901362.1"/>
</dbReference>
<sequence length="676" mass="71856">MNIFQNKTVGFRQGRGLTDDTIDVSVLRLPVPVPVLGDGSTRPLQASAVGVSAAPESAADFPEVLGAPQQTRRVSGKSDRCAFPSVPYYGILSRCEVQIDVSVADSAPTRAVSSTGAHLRNPVTLLAGMAEVQRRLHSATERFGAIYYLGTCATLSDSVMAPPPVNQGTSWTSSLNGQLTCGAYVQALHDVYRRFSVLRQTCVAAAEVVSDSTPATRGDGVVTHHTFHLRLLGHPSWKDLSALLCVEQGRLLVCLIASSRVTQKHLTAACADSGVKLDWLSGAALMEEPLPLNPGDINPVWVAWDALVHLPLFLPSWAKQEGITGGLAGTAGHAAEALDHVTAATREFMTTVKQSRTVFSGFHISLISSMPFQGAMRCNQVGRIVAETPVFAQEDHSLYDSLSEPAAATDTASCFPPTAARCVTRQTVIAYRYVWRLIPPPPPSSLVAESTSPPMAASPQSCCVVLPFFMSKLLSCLVEDCGLTAFTVRCGGPAEVSARFATSSSLAGSTPPGAFGLRLVQSDAPSWLTLQQGPSSCSCLGFSRLSGAVWVDAETREGLSLGGFTPALSQLGEDAVLDKEEAEMEFEVASITYERRSITPMVKGASTSMSDGGTAAVDLVAGECIGRLSVENTRRDTVLRTGGEYLDAFVHPSQWGACFSFVVAVRRLITVDDQDE</sequence>
<comment type="caution">
    <text evidence="1">The sequence shown here is derived from an EMBL/GenBank/DDBJ whole genome shotgun (WGS) entry which is preliminary data.</text>
</comment>
<dbReference type="EMBL" id="JAFJZO010000017">
    <property type="protein sequence ID" value="KAG5508148.1"/>
    <property type="molecule type" value="Genomic_DNA"/>
</dbReference>
<keyword evidence="2" id="KW-1185">Reference proteome</keyword>
<name>A0A836LIN2_9TRYP</name>
<accession>A0A836LIN2</accession>
<dbReference type="Proteomes" id="UP000674318">
    <property type="component" value="Chromosome 17"/>
</dbReference>
<proteinExistence type="predicted"/>
<evidence type="ECO:0000313" key="2">
    <source>
        <dbReference type="Proteomes" id="UP000674318"/>
    </source>
</evidence>
<dbReference type="GeneID" id="94291439"/>